<proteinExistence type="predicted"/>
<protein>
    <submittedName>
        <fullName evidence="1">Uncharacterized protein LOC114341057</fullName>
    </submittedName>
</protein>
<dbReference type="RefSeq" id="XP_028147647.1">
    <property type="nucleotide sequence ID" value="XM_028291846.1"/>
</dbReference>
<sequence>MDRKENQQDTRHSGIKGNDVVDTLAKSATATGYDLTTNIVPSTDLISKFTSYLKQLWQQEYNSSVTGLNYVGLQNNIPSKSWFHGLTKRNFIVTINRIRSNHAMTPLYKYKIGLDENPYCLCGEVGDMNHVILEC</sequence>
<reference evidence="1" key="1">
    <citation type="submission" date="2025-08" db="UniProtKB">
        <authorList>
            <consortium name="RefSeq"/>
        </authorList>
    </citation>
    <scope>IDENTIFICATION</scope>
    <source>
        <tissue evidence="1">Whole insect</tissue>
    </source>
</reference>
<organism evidence="1">
    <name type="scientific">Diabrotica virgifera virgifera</name>
    <name type="common">western corn rootworm</name>
    <dbReference type="NCBI Taxonomy" id="50390"/>
    <lineage>
        <taxon>Eukaryota</taxon>
        <taxon>Metazoa</taxon>
        <taxon>Ecdysozoa</taxon>
        <taxon>Arthropoda</taxon>
        <taxon>Hexapoda</taxon>
        <taxon>Insecta</taxon>
        <taxon>Pterygota</taxon>
        <taxon>Neoptera</taxon>
        <taxon>Endopterygota</taxon>
        <taxon>Coleoptera</taxon>
        <taxon>Polyphaga</taxon>
        <taxon>Cucujiformia</taxon>
        <taxon>Chrysomeloidea</taxon>
        <taxon>Chrysomelidae</taxon>
        <taxon>Galerucinae</taxon>
        <taxon>Diabroticina</taxon>
        <taxon>Diabroticites</taxon>
        <taxon>Diabrotica</taxon>
    </lineage>
</organism>
<dbReference type="InParanoid" id="A0A6P7GNR1"/>
<evidence type="ECO:0000313" key="1">
    <source>
        <dbReference type="RefSeq" id="XP_028147647.1"/>
    </source>
</evidence>
<dbReference type="AlphaFoldDB" id="A0A6P7GNR1"/>
<gene>
    <name evidence="1" type="primary">LOC114341057</name>
</gene>
<accession>A0A6P7GNR1</accession>
<name>A0A6P7GNR1_DIAVI</name>